<sequence>MGTGPLSQLQIIEMAGIGPCPLAGRLMADLGAEVIVIDRASGKANPADINRRNKRSVALNLKSEAGRDAALRLIEGADVVIEGFRPGVMEKLGLGPDTCHERNPRLVYGRITGWGQNGPMAHLAGHDLNYLSLSGALAAMGPRDGAPMPPLNLVADYGGGTMFLIFGVLAALLERQHSGKGQVVDAAIVDGVPAMMGIFFNMLQTGLWDTRREHNMLDGGAPYYRCYETADGKAISVGPIEPQFFAELCEKAGLEHVGPQERADKENWPHLCAAYEKVFRTRTRDEWAEIFADSNACVAPVLTMDEVEDHPHNAARGVFFRQDGILQPAPAPRFARTPAGQTHAPSAPGAESEAVLKAAGYSDIEIATMRASGALT</sequence>
<dbReference type="InterPro" id="IPR050509">
    <property type="entry name" value="CoA-transferase_III"/>
</dbReference>
<feature type="region of interest" description="Disordered" evidence="1">
    <location>
        <begin position="330"/>
        <end position="351"/>
    </location>
</feature>
<dbReference type="Gene3D" id="3.40.50.10540">
    <property type="entry name" value="Crotonobetainyl-coa:carnitine coa-transferase, domain 1"/>
    <property type="match status" value="1"/>
</dbReference>
<reference evidence="2 3" key="1">
    <citation type="submission" date="2016-11" db="EMBL/GenBank/DDBJ databases">
        <authorList>
            <person name="Varghese N."/>
            <person name="Submissions S."/>
        </authorList>
    </citation>
    <scope>NUCLEOTIDE SEQUENCE [LARGE SCALE GENOMIC DNA]</scope>
    <source>
        <strain evidence="2 3">DSM 29620</strain>
    </source>
</reference>
<name>A0A1H0L4M4_9RHOB</name>
<dbReference type="Pfam" id="PF02515">
    <property type="entry name" value="CoA_transf_3"/>
    <property type="match status" value="1"/>
</dbReference>
<evidence type="ECO:0000313" key="3">
    <source>
        <dbReference type="Proteomes" id="UP000324252"/>
    </source>
</evidence>
<dbReference type="AlphaFoldDB" id="A0A1H0L4M4"/>
<dbReference type="InterPro" id="IPR003673">
    <property type="entry name" value="CoA-Trfase_fam_III"/>
</dbReference>
<dbReference type="EMBL" id="FQZZ01000008">
    <property type="protein sequence ID" value="SHK70906.1"/>
    <property type="molecule type" value="Genomic_DNA"/>
</dbReference>
<dbReference type="Proteomes" id="UP000324252">
    <property type="component" value="Unassembled WGS sequence"/>
</dbReference>
<evidence type="ECO:0000313" key="2">
    <source>
        <dbReference type="EMBL" id="SHK70906.1"/>
    </source>
</evidence>
<gene>
    <name evidence="2" type="ORF">SAMN05444142_10851</name>
</gene>
<protein>
    <submittedName>
        <fullName evidence="2">Alpha-methylacyl-CoA racemase</fullName>
    </submittedName>
</protein>
<evidence type="ECO:0000256" key="1">
    <source>
        <dbReference type="SAM" id="MobiDB-lite"/>
    </source>
</evidence>
<dbReference type="PANTHER" id="PTHR48228:SF5">
    <property type="entry name" value="ALPHA-METHYLACYL-COA RACEMASE"/>
    <property type="match status" value="1"/>
</dbReference>
<dbReference type="SUPFAM" id="SSF89796">
    <property type="entry name" value="CoA-transferase family III (CaiB/BaiF)"/>
    <property type="match status" value="1"/>
</dbReference>
<dbReference type="InterPro" id="IPR044855">
    <property type="entry name" value="CoA-Trfase_III_dom3_sf"/>
</dbReference>
<organism evidence="2 3">
    <name type="scientific">Lutimaribacter pacificus</name>
    <dbReference type="NCBI Taxonomy" id="391948"/>
    <lineage>
        <taxon>Bacteria</taxon>
        <taxon>Pseudomonadati</taxon>
        <taxon>Pseudomonadota</taxon>
        <taxon>Alphaproteobacteria</taxon>
        <taxon>Rhodobacterales</taxon>
        <taxon>Roseobacteraceae</taxon>
        <taxon>Lutimaribacter</taxon>
    </lineage>
</organism>
<proteinExistence type="predicted"/>
<dbReference type="InterPro" id="IPR023606">
    <property type="entry name" value="CoA-Trfase_III_dom_1_sf"/>
</dbReference>
<dbReference type="GO" id="GO:0003824">
    <property type="term" value="F:catalytic activity"/>
    <property type="evidence" value="ECO:0007669"/>
    <property type="project" value="InterPro"/>
</dbReference>
<dbReference type="PANTHER" id="PTHR48228">
    <property type="entry name" value="SUCCINYL-COA--D-CITRAMALATE COA-TRANSFERASE"/>
    <property type="match status" value="1"/>
</dbReference>
<accession>A0A1H0L4M4</accession>
<keyword evidence="3" id="KW-1185">Reference proteome</keyword>
<dbReference type="Gene3D" id="3.30.1540.10">
    <property type="entry name" value="formyl-coa transferase, domain 3"/>
    <property type="match status" value="1"/>
</dbReference>
<dbReference type="RefSeq" id="WP_317511570.1">
    <property type="nucleotide sequence ID" value="NZ_FNIO01000007.1"/>
</dbReference>